<sequence length="493" mass="54864">MGSKKSSTSTASKSSKSVNSNLGRKNHGNASNIRGCSSSGEVLDQSEYLSFTKDQLKTELKRRGLKASGTKTELLQRLGVSMSVPQVSNSAVKRKGEGMTSSGHKNGNTVTSQAEVNTAKVIEKAEREALVLWRQPIKTLNYFIRELLLDLYVYGIKLLQYRFALGVILLVTVVCSVLVHVGGPYQHYWDSARKQTLWCLYWLGLGVLSSVGLGTGLHTFLLYLGPHIASVTLAAYECGSLNFPEPPYPDEIVCADTVDPKWEASIWNIMAKVRIEAMMWGAGTALGELPPYFMARASRLSGYDPDDEDDLKEFEELQRKRNNPESMTHLDRVKLFVERLVEKVGFFGILACASIPNPLFDLAGITCGHFLVPFWTFFGATLIGKAVIKMLIQKVFVIIAFNEMLLERAVATLAFIPAVGPKLQEPFKHFLVNQKTKLRRKPGEEEGNILASIFEKFVVAMILYFVVSIINSLAQSYHKRLRKQARGLKKSAD</sequence>
<dbReference type="InParanoid" id="A0A6L2Q5X5"/>
<feature type="transmembrane region" description="Helical" evidence="2">
    <location>
        <begin position="457"/>
        <end position="474"/>
    </location>
</feature>
<dbReference type="EMBL" id="BLKM01000687">
    <property type="protein sequence ID" value="GFG37247.1"/>
    <property type="molecule type" value="Genomic_DNA"/>
</dbReference>
<evidence type="ECO:0000313" key="5">
    <source>
        <dbReference type="Proteomes" id="UP000502823"/>
    </source>
</evidence>
<dbReference type="InterPro" id="IPR003034">
    <property type="entry name" value="SAP_dom"/>
</dbReference>
<keyword evidence="2" id="KW-0472">Membrane</keyword>
<feature type="region of interest" description="Disordered" evidence="1">
    <location>
        <begin position="1"/>
        <end position="37"/>
    </location>
</feature>
<feature type="transmembrane region" description="Helical" evidence="2">
    <location>
        <begin position="201"/>
        <end position="224"/>
    </location>
</feature>
<organism evidence="4 5">
    <name type="scientific">Coptotermes formosanus</name>
    <name type="common">Formosan subterranean termite</name>
    <dbReference type="NCBI Taxonomy" id="36987"/>
    <lineage>
        <taxon>Eukaryota</taxon>
        <taxon>Metazoa</taxon>
        <taxon>Ecdysozoa</taxon>
        <taxon>Arthropoda</taxon>
        <taxon>Hexapoda</taxon>
        <taxon>Insecta</taxon>
        <taxon>Pterygota</taxon>
        <taxon>Neoptera</taxon>
        <taxon>Polyneoptera</taxon>
        <taxon>Dictyoptera</taxon>
        <taxon>Blattodea</taxon>
        <taxon>Blattoidea</taxon>
        <taxon>Termitoidae</taxon>
        <taxon>Rhinotermitidae</taxon>
        <taxon>Coptotermes</taxon>
    </lineage>
</organism>
<dbReference type="Pfam" id="PF02037">
    <property type="entry name" value="SAP"/>
    <property type="match status" value="1"/>
</dbReference>
<evidence type="ECO:0000256" key="1">
    <source>
        <dbReference type="SAM" id="MobiDB-lite"/>
    </source>
</evidence>
<evidence type="ECO:0000259" key="3">
    <source>
        <dbReference type="PROSITE" id="PS50800"/>
    </source>
</evidence>
<keyword evidence="2" id="KW-0812">Transmembrane</keyword>
<feature type="compositionally biased region" description="Polar residues" evidence="1">
    <location>
        <begin position="18"/>
        <end position="37"/>
    </location>
</feature>
<keyword evidence="5" id="KW-1185">Reference proteome</keyword>
<feature type="transmembrane region" description="Helical" evidence="2">
    <location>
        <begin position="362"/>
        <end position="383"/>
    </location>
</feature>
<feature type="transmembrane region" description="Helical" evidence="2">
    <location>
        <begin position="395"/>
        <end position="416"/>
    </location>
</feature>
<protein>
    <recommendedName>
        <fullName evidence="3">SAP domain-containing protein</fullName>
    </recommendedName>
</protein>
<feature type="transmembrane region" description="Helical" evidence="2">
    <location>
        <begin position="163"/>
        <end position="181"/>
    </location>
</feature>
<dbReference type="PROSITE" id="PS50800">
    <property type="entry name" value="SAP"/>
    <property type="match status" value="1"/>
</dbReference>
<feature type="transmembrane region" description="Helical" evidence="2">
    <location>
        <begin position="340"/>
        <end position="356"/>
    </location>
</feature>
<evidence type="ECO:0000256" key="2">
    <source>
        <dbReference type="SAM" id="Phobius"/>
    </source>
</evidence>
<dbReference type="InterPro" id="IPR036361">
    <property type="entry name" value="SAP_dom_sf"/>
</dbReference>
<dbReference type="Gene3D" id="1.10.720.30">
    <property type="entry name" value="SAP domain"/>
    <property type="match status" value="1"/>
</dbReference>
<dbReference type="FunCoup" id="A0A6L2Q5X5">
    <property type="interactions" value="938"/>
</dbReference>
<dbReference type="AlphaFoldDB" id="A0A6L2Q5X5"/>
<dbReference type="SUPFAM" id="SSF68906">
    <property type="entry name" value="SAP domain"/>
    <property type="match status" value="1"/>
</dbReference>
<evidence type="ECO:0000313" key="4">
    <source>
        <dbReference type="EMBL" id="GFG37247.1"/>
    </source>
</evidence>
<feature type="compositionally biased region" description="Low complexity" evidence="1">
    <location>
        <begin position="1"/>
        <end position="17"/>
    </location>
</feature>
<proteinExistence type="predicted"/>
<keyword evidence="2" id="KW-1133">Transmembrane helix</keyword>
<dbReference type="Proteomes" id="UP000502823">
    <property type="component" value="Unassembled WGS sequence"/>
</dbReference>
<accession>A0A6L2Q5X5</accession>
<feature type="domain" description="SAP" evidence="3">
    <location>
        <begin position="48"/>
        <end position="82"/>
    </location>
</feature>
<comment type="caution">
    <text evidence="4">The sequence shown here is derived from an EMBL/GenBank/DDBJ whole genome shotgun (WGS) entry which is preliminary data.</text>
</comment>
<dbReference type="OrthoDB" id="2016540at2759"/>
<dbReference type="SMART" id="SM00513">
    <property type="entry name" value="SAP"/>
    <property type="match status" value="1"/>
</dbReference>
<name>A0A6L2Q5X5_COPFO</name>
<gene>
    <name evidence="4" type="ORF">Cfor_10940</name>
</gene>
<reference evidence="5" key="1">
    <citation type="submission" date="2020-01" db="EMBL/GenBank/DDBJ databases">
        <title>Draft genome sequence of the Termite Coptotermes fromosanus.</title>
        <authorList>
            <person name="Itakura S."/>
            <person name="Yosikawa Y."/>
            <person name="Umezawa K."/>
        </authorList>
    </citation>
    <scope>NUCLEOTIDE SEQUENCE [LARGE SCALE GENOMIC DNA]</scope>
</reference>